<accession>A0A1V6C8Q0</accession>
<dbReference type="EMBL" id="MWDQ01000087">
    <property type="protein sequence ID" value="OQB73286.1"/>
    <property type="molecule type" value="Genomic_DNA"/>
</dbReference>
<sequence length="159" mass="18381">MYHHTFGLPVAITRCGNIYGPGDFNFFRIVPDAIKCALTDKTFIIRSDGKFIRDYVYVEDVVDGYIKIAERLQKLKLGGQAFNLSNETPLSVIELVGLIYKIAQKKPCYKILNKVKYEIKQQYLCSKKAKRILGWKPRYNLQNGLKKTIIGYQEIFYGQ</sequence>
<dbReference type="Pfam" id="PF01370">
    <property type="entry name" value="Epimerase"/>
    <property type="match status" value="1"/>
</dbReference>
<protein>
    <submittedName>
        <fullName evidence="3">dTDP-glucose 4,6-dehydratase</fullName>
        <ecNumber evidence="3">4.2.1.46</ecNumber>
    </submittedName>
</protein>
<dbReference type="Gene3D" id="3.40.50.720">
    <property type="entry name" value="NAD(P)-binding Rossmann-like Domain"/>
    <property type="match status" value="1"/>
</dbReference>
<reference evidence="3" key="1">
    <citation type="submission" date="2017-02" db="EMBL/GenBank/DDBJ databases">
        <title>Delving into the versatile metabolic prowess of the omnipresent phylum Bacteroidetes.</title>
        <authorList>
            <person name="Nobu M.K."/>
            <person name="Mei R."/>
            <person name="Narihiro T."/>
            <person name="Kuroda K."/>
            <person name="Liu W.-T."/>
        </authorList>
    </citation>
    <scope>NUCLEOTIDE SEQUENCE</scope>
    <source>
        <strain evidence="3">ADurb.Bin131</strain>
    </source>
</reference>
<dbReference type="AlphaFoldDB" id="A0A1V6C8Q0"/>
<name>A0A1V6C8Q0_UNCT6</name>
<dbReference type="EC" id="4.2.1.46" evidence="3"/>
<dbReference type="GO" id="GO:0008460">
    <property type="term" value="F:dTDP-glucose 4,6-dehydratase activity"/>
    <property type="evidence" value="ECO:0007669"/>
    <property type="project" value="UniProtKB-EC"/>
</dbReference>
<proteinExistence type="inferred from homology"/>
<dbReference type="SUPFAM" id="SSF51735">
    <property type="entry name" value="NAD(P)-binding Rossmann-fold domains"/>
    <property type="match status" value="1"/>
</dbReference>
<evidence type="ECO:0000256" key="1">
    <source>
        <dbReference type="ARBA" id="ARBA00007637"/>
    </source>
</evidence>
<dbReference type="PANTHER" id="PTHR43000">
    <property type="entry name" value="DTDP-D-GLUCOSE 4,6-DEHYDRATASE-RELATED"/>
    <property type="match status" value="1"/>
</dbReference>
<comment type="caution">
    <text evidence="3">The sequence shown here is derived from an EMBL/GenBank/DDBJ whole genome shotgun (WGS) entry which is preliminary data.</text>
</comment>
<evidence type="ECO:0000313" key="3">
    <source>
        <dbReference type="EMBL" id="OQB73286.1"/>
    </source>
</evidence>
<keyword evidence="3" id="KW-0456">Lyase</keyword>
<dbReference type="PRINTS" id="PR01713">
    <property type="entry name" value="NUCEPIMERASE"/>
</dbReference>
<dbReference type="Proteomes" id="UP000485562">
    <property type="component" value="Unassembled WGS sequence"/>
</dbReference>
<evidence type="ECO:0000259" key="2">
    <source>
        <dbReference type="Pfam" id="PF01370"/>
    </source>
</evidence>
<organism evidence="3">
    <name type="scientific">candidate division TA06 bacterium ADurb.Bin131</name>
    <dbReference type="NCBI Taxonomy" id="1852827"/>
    <lineage>
        <taxon>Bacteria</taxon>
        <taxon>Bacteria division TA06</taxon>
    </lineage>
</organism>
<feature type="domain" description="NAD-dependent epimerase/dehydratase" evidence="2">
    <location>
        <begin position="2"/>
        <end position="77"/>
    </location>
</feature>
<gene>
    <name evidence="3" type="primary">strE</name>
    <name evidence="3" type="ORF">BWX89_01020</name>
</gene>
<comment type="similarity">
    <text evidence="1">Belongs to the NAD(P)-dependent epimerase/dehydratase family.</text>
</comment>
<dbReference type="InterPro" id="IPR036291">
    <property type="entry name" value="NAD(P)-bd_dom_sf"/>
</dbReference>
<dbReference type="InterPro" id="IPR001509">
    <property type="entry name" value="Epimerase_deHydtase"/>
</dbReference>